<dbReference type="Gene3D" id="3.40.50.200">
    <property type="entry name" value="Peptidase S8/S53 domain"/>
    <property type="match status" value="1"/>
</dbReference>
<dbReference type="PANTHER" id="PTHR43806">
    <property type="entry name" value="PEPTIDASE S8"/>
    <property type="match status" value="1"/>
</dbReference>
<dbReference type="PRINTS" id="PR00723">
    <property type="entry name" value="SUBTILISIN"/>
</dbReference>
<dbReference type="Pfam" id="PF00082">
    <property type="entry name" value="Peptidase_S8"/>
    <property type="match status" value="1"/>
</dbReference>
<feature type="active site" description="Charge relay system" evidence="5">
    <location>
        <position position="49"/>
    </location>
</feature>
<evidence type="ECO:0000256" key="2">
    <source>
        <dbReference type="ARBA" id="ARBA00022670"/>
    </source>
</evidence>
<dbReference type="GO" id="GO:0006508">
    <property type="term" value="P:proteolysis"/>
    <property type="evidence" value="ECO:0007669"/>
    <property type="project" value="UniProtKB-KW"/>
</dbReference>
<dbReference type="PANTHER" id="PTHR43806:SF11">
    <property type="entry name" value="CEREVISIN-RELATED"/>
    <property type="match status" value="1"/>
</dbReference>
<dbReference type="InterPro" id="IPR036852">
    <property type="entry name" value="Peptidase_S8/S53_dom_sf"/>
</dbReference>
<keyword evidence="4 5" id="KW-0720">Serine protease</keyword>
<keyword evidence="2 5" id="KW-0645">Protease</keyword>
<keyword evidence="3 5" id="KW-0378">Hydrolase</keyword>
<evidence type="ECO:0000259" key="6">
    <source>
        <dbReference type="Pfam" id="PF00082"/>
    </source>
</evidence>
<dbReference type="Proteomes" id="UP000182062">
    <property type="component" value="Unassembled WGS sequence"/>
</dbReference>
<evidence type="ECO:0000256" key="5">
    <source>
        <dbReference type="PROSITE-ProRule" id="PRU01240"/>
    </source>
</evidence>
<protein>
    <recommendedName>
        <fullName evidence="6">Peptidase S8/S53 domain-containing protein</fullName>
    </recommendedName>
</protein>
<gene>
    <name evidence="7" type="ORF">BHE18_08455</name>
</gene>
<dbReference type="InterPro" id="IPR000209">
    <property type="entry name" value="Peptidase_S8/S53_dom"/>
</dbReference>
<evidence type="ECO:0000313" key="8">
    <source>
        <dbReference type="Proteomes" id="UP000182062"/>
    </source>
</evidence>
<evidence type="ECO:0000256" key="4">
    <source>
        <dbReference type="ARBA" id="ARBA00022825"/>
    </source>
</evidence>
<dbReference type="SUPFAM" id="SSF52743">
    <property type="entry name" value="Subtilisin-like"/>
    <property type="match status" value="1"/>
</dbReference>
<sequence length="249" mass="27059">MNVEELHRYSKGSSQKIGLIDSGISKFQTNSKNIQYIASFDNGIDDIGHGSIMFSLIKGQRNEILGIAPESELISIKLIESDGEIAPSMMAEAIQKAIDLKCTIINLSLGSYESNKLVSQTIDKALDLGITVVASSGDYGTDEMMFPARHEGVISVGALDKNGDVTSFTNAPIRTTINFPGEEIMGVGLDGEKIMTSGTSQATALLTGYIALIKDFQKHNKNELNNDELRKLLSEIEEKDYLSAFSELN</sequence>
<dbReference type="EMBL" id="MINN01000085">
    <property type="protein sequence ID" value="OIU71483.1"/>
    <property type="molecule type" value="Genomic_DNA"/>
</dbReference>
<dbReference type="GO" id="GO:0004252">
    <property type="term" value="F:serine-type endopeptidase activity"/>
    <property type="evidence" value="ECO:0007669"/>
    <property type="project" value="UniProtKB-UniRule"/>
</dbReference>
<dbReference type="PROSITE" id="PS51892">
    <property type="entry name" value="SUBTILASE"/>
    <property type="match status" value="1"/>
</dbReference>
<feature type="active site" description="Charge relay system" evidence="5">
    <location>
        <position position="200"/>
    </location>
</feature>
<keyword evidence="8" id="KW-1185">Reference proteome</keyword>
<proteinExistence type="inferred from homology"/>
<organism evidence="7 8">
    <name type="scientific">Rossellomorea aquimaris</name>
    <dbReference type="NCBI Taxonomy" id="189382"/>
    <lineage>
        <taxon>Bacteria</taxon>
        <taxon>Bacillati</taxon>
        <taxon>Bacillota</taxon>
        <taxon>Bacilli</taxon>
        <taxon>Bacillales</taxon>
        <taxon>Bacillaceae</taxon>
        <taxon>Rossellomorea</taxon>
    </lineage>
</organism>
<dbReference type="InterPro" id="IPR015500">
    <property type="entry name" value="Peptidase_S8_subtilisin-rel"/>
</dbReference>
<evidence type="ECO:0000256" key="3">
    <source>
        <dbReference type="ARBA" id="ARBA00022801"/>
    </source>
</evidence>
<feature type="domain" description="Peptidase S8/S53" evidence="6">
    <location>
        <begin position="13"/>
        <end position="233"/>
    </location>
</feature>
<comment type="caution">
    <text evidence="7">The sequence shown here is derived from an EMBL/GenBank/DDBJ whole genome shotgun (WGS) entry which is preliminary data.</text>
</comment>
<evidence type="ECO:0000313" key="7">
    <source>
        <dbReference type="EMBL" id="OIU71483.1"/>
    </source>
</evidence>
<accession>A0A1J6WTD8</accession>
<reference evidence="7 8" key="1">
    <citation type="submission" date="2016-09" db="EMBL/GenBank/DDBJ databases">
        <title>Bacillus aquimaris SAMM genome sequence reveals colonization and biosurfactant production capacities.</title>
        <authorList>
            <person name="Waghmode S.R."/>
            <person name="Suryavanshi M.V."/>
        </authorList>
    </citation>
    <scope>NUCLEOTIDE SEQUENCE [LARGE SCALE GENOMIC DNA]</scope>
    <source>
        <strain evidence="7 8">SAMM</strain>
    </source>
</reference>
<feature type="active site" description="Charge relay system" evidence="5">
    <location>
        <position position="21"/>
    </location>
</feature>
<dbReference type="AlphaFoldDB" id="A0A1J6WTD8"/>
<comment type="similarity">
    <text evidence="1 5">Belongs to the peptidase S8 family.</text>
</comment>
<dbReference type="InterPro" id="IPR050131">
    <property type="entry name" value="Peptidase_S8_subtilisin-like"/>
</dbReference>
<name>A0A1J6WTD8_9BACI</name>
<evidence type="ECO:0000256" key="1">
    <source>
        <dbReference type="ARBA" id="ARBA00011073"/>
    </source>
</evidence>